<feature type="region of interest" description="Disordered" evidence="8">
    <location>
        <begin position="1"/>
        <end position="56"/>
    </location>
</feature>
<dbReference type="PANTHER" id="PTHR46543">
    <property type="entry name" value="ZINC FINGER CCHC DOMAIN-CONTAINING PROTEIN 7"/>
    <property type="match status" value="1"/>
</dbReference>
<dbReference type="GO" id="GO:0071038">
    <property type="term" value="P:TRAMP-dependent tRNA surveillance pathway"/>
    <property type="evidence" value="ECO:0007669"/>
    <property type="project" value="TreeGrafter"/>
</dbReference>
<sequence>MNRLAEDVTDSRSNVVGRKRALHTSSEQGREVISIDSSSDESLKQPRKRAKQDTETAATYYAQAEVDLTSSPLQDEPARAVKSGANIGQPVAWNQGVQNGLRTSFQRKQPSSSQNSSFKQPEQGANNNGQGFLGPQSAKVDLNTVEKFGGASNHKSISSKNQFKKLKGDKQLAVMTAYTHDVSTLIDLHGWPLPQELQQSCMKYIEEGLTFYPTPNPKDQPMGKYSWRGSDVHLREMHDMEGRPIMIEHITYPDVVRALVADNKDLQHILTEKRAKAAFKAYLTHFYNHVPKREIFASSLMEKTLSLEEILKNSEPNAAPARASGKSAPPTLARAVDHYDSNVLPSIGNNRLVEYEAPIEHNNASASNSTTEFIGQKSTKLVPTLVTNVIDPTRDHRILTGADKVGSEMDIPSNGGSGGKVDYDQDFEASRETGSSPELTPGDRAAILKYFPATDGIVLRRCLVCGSSGHERAECPHNACSSCGSKGDHLTPACPQTIVCGKCRGVGHQISHCPEKLRAAKEDIKCITCQSPSHHENQCHFIWRSFLPGPDEIKRVRDISVYCYFCGRSGHFGPECGIHHGTPASGGLSWSKYNLEKYLDGPTSYDAMSAGGKAYSIPSRAKKGFSIKGKANDPIELDDSDDDNDDDDDFIHPKVNMGPRNGQISFSQAGGMQSFNQTPFQFQANVGGDPNSRAPSRNQGGRGGRGGGGGGGGGRGGRGGGSGGEKKKPKHKSGNSPPRGGGSGRGRGGRGGPNKGPARGAPRGRH</sequence>
<dbReference type="GO" id="GO:0071036">
    <property type="term" value="P:nuclear polyadenylation-dependent snoRNA catabolic process"/>
    <property type="evidence" value="ECO:0007669"/>
    <property type="project" value="TreeGrafter"/>
</dbReference>
<feature type="domain" description="CCHC-type" evidence="9">
    <location>
        <begin position="460"/>
        <end position="476"/>
    </location>
</feature>
<dbReference type="STRING" id="1432307.W9CCI9"/>
<comment type="caution">
    <text evidence="10">The sequence shown here is derived from an EMBL/GenBank/DDBJ whole genome shotgun (WGS) entry which is preliminary data.</text>
</comment>
<dbReference type="GO" id="GO:0003723">
    <property type="term" value="F:RNA binding"/>
    <property type="evidence" value="ECO:0007669"/>
    <property type="project" value="TreeGrafter"/>
</dbReference>
<name>W9CCI9_SCLBF</name>
<dbReference type="GO" id="GO:0071035">
    <property type="term" value="P:nuclear polyadenylation-dependent rRNA catabolic process"/>
    <property type="evidence" value="ECO:0007669"/>
    <property type="project" value="TreeGrafter"/>
</dbReference>
<dbReference type="PANTHER" id="PTHR46543:SF1">
    <property type="entry name" value="ZINC FINGER CCHC DOMAIN-CONTAINING PROTEIN 7"/>
    <property type="match status" value="1"/>
</dbReference>
<dbReference type="GO" id="GO:0008270">
    <property type="term" value="F:zinc ion binding"/>
    <property type="evidence" value="ECO:0007669"/>
    <property type="project" value="UniProtKB-KW"/>
</dbReference>
<dbReference type="PROSITE" id="PS50158">
    <property type="entry name" value="ZF_CCHC"/>
    <property type="match status" value="2"/>
</dbReference>
<evidence type="ECO:0000256" key="4">
    <source>
        <dbReference type="ARBA" id="ARBA00022771"/>
    </source>
</evidence>
<evidence type="ECO:0000256" key="1">
    <source>
        <dbReference type="ARBA" id="ARBA00004123"/>
    </source>
</evidence>
<dbReference type="OrthoDB" id="7608935at2759"/>
<evidence type="ECO:0000313" key="11">
    <source>
        <dbReference type="Proteomes" id="UP000019487"/>
    </source>
</evidence>
<dbReference type="GO" id="GO:0071037">
    <property type="term" value="P:nuclear polyadenylation-dependent snRNA catabolic process"/>
    <property type="evidence" value="ECO:0007669"/>
    <property type="project" value="TreeGrafter"/>
</dbReference>
<accession>W9CCI9</accession>
<feature type="compositionally biased region" description="Basic and acidic residues" evidence="8">
    <location>
        <begin position="1"/>
        <end position="10"/>
    </location>
</feature>
<feature type="compositionally biased region" description="Polar residues" evidence="8">
    <location>
        <begin position="662"/>
        <end position="684"/>
    </location>
</feature>
<keyword evidence="6" id="KW-0539">Nucleus</keyword>
<feature type="domain" description="CCHC-type" evidence="9">
    <location>
        <begin position="563"/>
        <end position="576"/>
    </location>
</feature>
<dbReference type="InterPro" id="IPR051644">
    <property type="entry name" value="TRAMP_AT-DNA-binding"/>
</dbReference>
<feature type="compositionally biased region" description="Gly residues" evidence="8">
    <location>
        <begin position="700"/>
        <end position="723"/>
    </location>
</feature>
<reference evidence="10 11" key="1">
    <citation type="journal article" date="2014" name="Genome Announc.">
        <title>Draft genome sequence of Sclerotinia borealis, a psychrophilic plant pathogenic fungus.</title>
        <authorList>
            <person name="Mardanov A.V."/>
            <person name="Beletsky A.V."/>
            <person name="Kadnikov V.V."/>
            <person name="Ignatov A.N."/>
            <person name="Ravin N.V."/>
        </authorList>
    </citation>
    <scope>NUCLEOTIDE SEQUENCE [LARGE SCALE GENOMIC DNA]</scope>
    <source>
        <strain evidence="11">F-4157</strain>
    </source>
</reference>
<dbReference type="GO" id="GO:0031499">
    <property type="term" value="C:TRAMP complex"/>
    <property type="evidence" value="ECO:0007669"/>
    <property type="project" value="TreeGrafter"/>
</dbReference>
<feature type="compositionally biased region" description="Polar residues" evidence="8">
    <location>
        <begin position="105"/>
        <end position="130"/>
    </location>
</feature>
<protein>
    <recommendedName>
        <fullName evidence="9">CCHC-type domain-containing protein</fullName>
    </recommendedName>
</protein>
<evidence type="ECO:0000256" key="7">
    <source>
        <dbReference type="PROSITE-ProRule" id="PRU00047"/>
    </source>
</evidence>
<keyword evidence="11" id="KW-1185">Reference proteome</keyword>
<feature type="region of interest" description="Disordered" evidence="8">
    <location>
        <begin position="630"/>
        <end position="766"/>
    </location>
</feature>
<feature type="compositionally biased region" description="Acidic residues" evidence="8">
    <location>
        <begin position="635"/>
        <end position="649"/>
    </location>
</feature>
<proteinExistence type="predicted"/>
<dbReference type="EMBL" id="AYSA01000245">
    <property type="protein sequence ID" value="ESZ94467.1"/>
    <property type="molecule type" value="Genomic_DNA"/>
</dbReference>
<evidence type="ECO:0000256" key="8">
    <source>
        <dbReference type="SAM" id="MobiDB-lite"/>
    </source>
</evidence>
<organism evidence="10 11">
    <name type="scientific">Sclerotinia borealis (strain F-4128)</name>
    <dbReference type="NCBI Taxonomy" id="1432307"/>
    <lineage>
        <taxon>Eukaryota</taxon>
        <taxon>Fungi</taxon>
        <taxon>Dikarya</taxon>
        <taxon>Ascomycota</taxon>
        <taxon>Pezizomycotina</taxon>
        <taxon>Leotiomycetes</taxon>
        <taxon>Helotiales</taxon>
        <taxon>Sclerotiniaceae</taxon>
        <taxon>Sclerotinia</taxon>
    </lineage>
</organism>
<dbReference type="Gene3D" id="4.10.60.10">
    <property type="entry name" value="Zinc finger, CCHC-type"/>
    <property type="match status" value="1"/>
</dbReference>
<dbReference type="HOGENOM" id="CLU_345134_0_0_1"/>
<dbReference type="GO" id="GO:0071031">
    <property type="term" value="P:nuclear mRNA surveillance of mRNA 3'-end processing"/>
    <property type="evidence" value="ECO:0007669"/>
    <property type="project" value="TreeGrafter"/>
</dbReference>
<dbReference type="InterPro" id="IPR001878">
    <property type="entry name" value="Znf_CCHC"/>
</dbReference>
<evidence type="ECO:0000256" key="2">
    <source>
        <dbReference type="ARBA" id="ARBA00022723"/>
    </source>
</evidence>
<feature type="region of interest" description="Disordered" evidence="8">
    <location>
        <begin position="105"/>
        <end position="136"/>
    </location>
</feature>
<comment type="subcellular location">
    <subcellularLocation>
        <location evidence="1">Nucleus</location>
    </subcellularLocation>
</comment>
<feature type="region of interest" description="Disordered" evidence="8">
    <location>
        <begin position="405"/>
        <end position="440"/>
    </location>
</feature>
<feature type="compositionally biased region" description="Low complexity" evidence="8">
    <location>
        <begin position="755"/>
        <end position="766"/>
    </location>
</feature>
<dbReference type="GO" id="GO:0071039">
    <property type="term" value="P:nuclear polyadenylation-dependent CUT catabolic process"/>
    <property type="evidence" value="ECO:0007669"/>
    <property type="project" value="TreeGrafter"/>
</dbReference>
<evidence type="ECO:0000256" key="3">
    <source>
        <dbReference type="ARBA" id="ARBA00022737"/>
    </source>
</evidence>
<evidence type="ECO:0000259" key="9">
    <source>
        <dbReference type="PROSITE" id="PS50158"/>
    </source>
</evidence>
<keyword evidence="2" id="KW-0479">Metal-binding</keyword>
<evidence type="ECO:0000256" key="6">
    <source>
        <dbReference type="ARBA" id="ARBA00023242"/>
    </source>
</evidence>
<dbReference type="AlphaFoldDB" id="W9CCI9"/>
<dbReference type="Proteomes" id="UP000019487">
    <property type="component" value="Unassembled WGS sequence"/>
</dbReference>
<keyword evidence="3" id="KW-0677">Repeat</keyword>
<gene>
    <name evidence="10" type="ORF">SBOR_5185</name>
</gene>
<evidence type="ECO:0000313" key="10">
    <source>
        <dbReference type="EMBL" id="ESZ94467.1"/>
    </source>
</evidence>
<keyword evidence="5" id="KW-0862">Zinc</keyword>
<evidence type="ECO:0000256" key="5">
    <source>
        <dbReference type="ARBA" id="ARBA00022833"/>
    </source>
</evidence>
<feature type="compositionally biased region" description="Gly residues" evidence="8">
    <location>
        <begin position="739"/>
        <end position="754"/>
    </location>
</feature>
<dbReference type="SMART" id="SM00343">
    <property type="entry name" value="ZnF_C2HC"/>
    <property type="match status" value="5"/>
</dbReference>
<keyword evidence="4 7" id="KW-0863">Zinc-finger</keyword>